<evidence type="ECO:0000259" key="2">
    <source>
        <dbReference type="Pfam" id="PF11543"/>
    </source>
</evidence>
<dbReference type="GO" id="GO:0006511">
    <property type="term" value="P:ubiquitin-dependent protein catabolic process"/>
    <property type="evidence" value="ECO:0007669"/>
    <property type="project" value="InterPro"/>
</dbReference>
<dbReference type="PANTHER" id="PTHR12710:SF0">
    <property type="entry name" value="NUCLEAR PROTEIN LOCALIZATION PROTEIN 4 HOMOLOG"/>
    <property type="match status" value="1"/>
</dbReference>
<evidence type="ECO:0000313" key="4">
    <source>
        <dbReference type="Proteomes" id="UP000606786"/>
    </source>
</evidence>
<proteinExistence type="predicted"/>
<dbReference type="GO" id="GO:0043130">
    <property type="term" value="F:ubiquitin binding"/>
    <property type="evidence" value="ECO:0007669"/>
    <property type="project" value="TreeGrafter"/>
</dbReference>
<dbReference type="AlphaFoldDB" id="A0A811UCM6"/>
<dbReference type="SUPFAM" id="SSF54236">
    <property type="entry name" value="Ubiquitin-like"/>
    <property type="match status" value="1"/>
</dbReference>
<feature type="domain" description="NPL4 zinc-binding putative" evidence="1">
    <location>
        <begin position="121"/>
        <end position="175"/>
    </location>
</feature>
<name>A0A811UCM6_CERCA</name>
<dbReference type="Pfam" id="PF05020">
    <property type="entry name" value="zf-NPL4"/>
    <property type="match status" value="1"/>
</dbReference>
<evidence type="ECO:0000259" key="1">
    <source>
        <dbReference type="Pfam" id="PF05020"/>
    </source>
</evidence>
<dbReference type="InterPro" id="IPR024682">
    <property type="entry name" value="Npl4_Ub-like_dom"/>
</dbReference>
<feature type="domain" description="Nuclear pore localisation protein Npl4 ubiquitin-like" evidence="2">
    <location>
        <begin position="8"/>
        <end position="81"/>
    </location>
</feature>
<reference evidence="3" key="1">
    <citation type="submission" date="2020-11" db="EMBL/GenBank/DDBJ databases">
        <authorList>
            <person name="Whitehead M."/>
        </authorList>
    </citation>
    <scope>NUCLEOTIDE SEQUENCE</scope>
    <source>
        <strain evidence="3">EGII</strain>
    </source>
</reference>
<evidence type="ECO:0000313" key="3">
    <source>
        <dbReference type="EMBL" id="CAD6996078.1"/>
    </source>
</evidence>
<dbReference type="InterPro" id="IPR029071">
    <property type="entry name" value="Ubiquitin-like_domsf"/>
</dbReference>
<dbReference type="GO" id="GO:0031625">
    <property type="term" value="F:ubiquitin protein ligase binding"/>
    <property type="evidence" value="ECO:0007669"/>
    <property type="project" value="TreeGrafter"/>
</dbReference>
<dbReference type="Pfam" id="PF11543">
    <property type="entry name" value="UN_NPL4"/>
    <property type="match status" value="1"/>
</dbReference>
<organism evidence="3 4">
    <name type="scientific">Ceratitis capitata</name>
    <name type="common">Mediterranean fruit fly</name>
    <name type="synonym">Tephritis capitata</name>
    <dbReference type="NCBI Taxonomy" id="7213"/>
    <lineage>
        <taxon>Eukaryota</taxon>
        <taxon>Metazoa</taxon>
        <taxon>Ecdysozoa</taxon>
        <taxon>Arthropoda</taxon>
        <taxon>Hexapoda</taxon>
        <taxon>Insecta</taxon>
        <taxon>Pterygota</taxon>
        <taxon>Neoptera</taxon>
        <taxon>Endopterygota</taxon>
        <taxon>Diptera</taxon>
        <taxon>Brachycera</taxon>
        <taxon>Muscomorpha</taxon>
        <taxon>Tephritoidea</taxon>
        <taxon>Tephritidae</taxon>
        <taxon>Ceratitis</taxon>
        <taxon>Ceratitis</taxon>
    </lineage>
</organism>
<dbReference type="GO" id="GO:0005634">
    <property type="term" value="C:nucleus"/>
    <property type="evidence" value="ECO:0007669"/>
    <property type="project" value="TreeGrafter"/>
</dbReference>
<dbReference type="PANTHER" id="PTHR12710">
    <property type="entry name" value="NUCLEAR PROTEIN LOCALIZATION 4"/>
    <property type="match status" value="1"/>
</dbReference>
<dbReference type="InterPro" id="IPR007716">
    <property type="entry name" value="NPL4_Zn-bd_put"/>
</dbReference>
<comment type="caution">
    <text evidence="3">The sequence shown here is derived from an EMBL/GenBank/DDBJ whole genome shotgun (WGS) entry which is preliminary data.</text>
</comment>
<dbReference type="OrthoDB" id="10251089at2759"/>
<protein>
    <submittedName>
        <fullName evidence="3">(Mediterranean fruit fly) hypothetical protein</fullName>
    </submittedName>
</protein>
<sequence>MSKPSVGDKILIRVQSAEGIKRIEISPKANLKELFEMVHQSLKVDGFGLFKERNFLTELHSSNSQKIGSCLKHGDMLFLKKIAGGSIRRTSTTAIDDFETSSINIPPVNNSKQFQPSAAVVEDEVDQTLSKMDGSIERPRDAKLCRHNANGRCVHCSPLEPYDDNYLKEQKLNIYLFIRIYANKSRALIAANM</sequence>
<dbReference type="InterPro" id="IPR016563">
    <property type="entry name" value="Npl4"/>
</dbReference>
<dbReference type="Gene3D" id="3.10.20.90">
    <property type="entry name" value="Phosphatidylinositol 3-kinase Catalytic Subunit, Chain A, domain 1"/>
    <property type="match status" value="1"/>
</dbReference>
<dbReference type="Proteomes" id="UP000606786">
    <property type="component" value="Unassembled WGS sequence"/>
</dbReference>
<dbReference type="EMBL" id="CAJHJT010000001">
    <property type="protein sequence ID" value="CAD6996078.1"/>
    <property type="molecule type" value="Genomic_DNA"/>
</dbReference>
<keyword evidence="4" id="KW-1185">Reference proteome</keyword>
<accession>A0A811UCM6</accession>
<gene>
    <name evidence="3" type="ORF">CCAP1982_LOCUS4785</name>
</gene>